<feature type="chain" id="PRO_5041969504" evidence="2">
    <location>
        <begin position="20"/>
        <end position="157"/>
    </location>
</feature>
<sequence>MHFSKLLFSALAFLIVSSAAPSTEMVGTGTEKSSDVGPAAVKRIGFTTSPVPSELVALEPEGTTVDVAFIAIGLIPFVVPLAPGCYSLSLPIIRNLLIALLCSNIFVEGQGSVAFFLYGPDFPQIWSYSCISSTTDCIEPAQATFSGSTLAISVSPS</sequence>
<feature type="signal peptide" evidence="2">
    <location>
        <begin position="1"/>
        <end position="19"/>
    </location>
</feature>
<keyword evidence="1" id="KW-1133">Transmembrane helix</keyword>
<keyword evidence="1" id="KW-0472">Membrane</keyword>
<organism evidence="3 4">
    <name type="scientific">Mycena albidolilacea</name>
    <dbReference type="NCBI Taxonomy" id="1033008"/>
    <lineage>
        <taxon>Eukaryota</taxon>
        <taxon>Fungi</taxon>
        <taxon>Dikarya</taxon>
        <taxon>Basidiomycota</taxon>
        <taxon>Agaricomycotina</taxon>
        <taxon>Agaricomycetes</taxon>
        <taxon>Agaricomycetidae</taxon>
        <taxon>Agaricales</taxon>
        <taxon>Marasmiineae</taxon>
        <taxon>Mycenaceae</taxon>
        <taxon>Mycena</taxon>
    </lineage>
</organism>
<accession>A0AAD6Z0M7</accession>
<feature type="transmembrane region" description="Helical" evidence="1">
    <location>
        <begin position="67"/>
        <end position="89"/>
    </location>
</feature>
<keyword evidence="1" id="KW-0812">Transmembrane</keyword>
<protein>
    <submittedName>
        <fullName evidence="3">Uncharacterized protein</fullName>
    </submittedName>
</protein>
<reference evidence="3" key="1">
    <citation type="submission" date="2023-03" db="EMBL/GenBank/DDBJ databases">
        <title>Massive genome expansion in bonnet fungi (Mycena s.s.) driven by repeated elements and novel gene families across ecological guilds.</title>
        <authorList>
            <consortium name="Lawrence Berkeley National Laboratory"/>
            <person name="Harder C.B."/>
            <person name="Miyauchi S."/>
            <person name="Viragh M."/>
            <person name="Kuo A."/>
            <person name="Thoen E."/>
            <person name="Andreopoulos B."/>
            <person name="Lu D."/>
            <person name="Skrede I."/>
            <person name="Drula E."/>
            <person name="Henrissat B."/>
            <person name="Morin E."/>
            <person name="Kohler A."/>
            <person name="Barry K."/>
            <person name="LaButti K."/>
            <person name="Morin E."/>
            <person name="Salamov A."/>
            <person name="Lipzen A."/>
            <person name="Mereny Z."/>
            <person name="Hegedus B."/>
            <person name="Baldrian P."/>
            <person name="Stursova M."/>
            <person name="Weitz H."/>
            <person name="Taylor A."/>
            <person name="Grigoriev I.V."/>
            <person name="Nagy L.G."/>
            <person name="Martin F."/>
            <person name="Kauserud H."/>
        </authorList>
    </citation>
    <scope>NUCLEOTIDE SEQUENCE</scope>
    <source>
        <strain evidence="3">CBHHK002</strain>
    </source>
</reference>
<evidence type="ECO:0000313" key="3">
    <source>
        <dbReference type="EMBL" id="KAJ7302722.1"/>
    </source>
</evidence>
<proteinExistence type="predicted"/>
<name>A0AAD6Z0M7_9AGAR</name>
<keyword evidence="4" id="KW-1185">Reference proteome</keyword>
<comment type="caution">
    <text evidence="3">The sequence shown here is derived from an EMBL/GenBank/DDBJ whole genome shotgun (WGS) entry which is preliminary data.</text>
</comment>
<dbReference type="EMBL" id="JARIHO010000112">
    <property type="protein sequence ID" value="KAJ7302722.1"/>
    <property type="molecule type" value="Genomic_DNA"/>
</dbReference>
<dbReference type="AlphaFoldDB" id="A0AAD6Z0M7"/>
<gene>
    <name evidence="3" type="ORF">DFH08DRAFT_826319</name>
</gene>
<dbReference type="Proteomes" id="UP001218218">
    <property type="component" value="Unassembled WGS sequence"/>
</dbReference>
<evidence type="ECO:0000256" key="1">
    <source>
        <dbReference type="SAM" id="Phobius"/>
    </source>
</evidence>
<feature type="transmembrane region" description="Helical" evidence="1">
    <location>
        <begin position="96"/>
        <end position="118"/>
    </location>
</feature>
<evidence type="ECO:0000313" key="4">
    <source>
        <dbReference type="Proteomes" id="UP001218218"/>
    </source>
</evidence>
<evidence type="ECO:0000256" key="2">
    <source>
        <dbReference type="SAM" id="SignalP"/>
    </source>
</evidence>
<keyword evidence="2" id="KW-0732">Signal</keyword>